<dbReference type="Proteomes" id="UP000319859">
    <property type="component" value="Unassembled WGS sequence"/>
</dbReference>
<dbReference type="AlphaFoldDB" id="A0A560ESP6"/>
<sequence>MPWLECAAKGVATQMPGRNAFPARFLHGARLMVRHIHRCRCVMSLALGEWMLGWTEMRPRGAVQGASIDQFKNVGFELQPFLRGGIGIRTGAADAQKHFGRPCQGDISRHARMCRSVLGGGAPYRCCGTTPAIVMKIGHGPRSPRQLWALIYNESYLYRLRNGHGIVTGGLSPKWQGRDRIQAPTSQLGRAAVSTGPTAYGDGSASLRRASSTLCTDWPIIRISSNWVTNSKQNRNARV</sequence>
<evidence type="ECO:0000313" key="2">
    <source>
        <dbReference type="Proteomes" id="UP000319859"/>
    </source>
</evidence>
<proteinExistence type="predicted"/>
<dbReference type="EMBL" id="VITN01000026">
    <property type="protein sequence ID" value="TWB12275.1"/>
    <property type="molecule type" value="Genomic_DNA"/>
</dbReference>
<organism evidence="1 2">
    <name type="scientific">Nitrospirillum amazonense</name>
    <dbReference type="NCBI Taxonomy" id="28077"/>
    <lineage>
        <taxon>Bacteria</taxon>
        <taxon>Pseudomonadati</taxon>
        <taxon>Pseudomonadota</taxon>
        <taxon>Alphaproteobacteria</taxon>
        <taxon>Rhodospirillales</taxon>
        <taxon>Azospirillaceae</taxon>
        <taxon>Nitrospirillum</taxon>
    </lineage>
</organism>
<evidence type="ECO:0000313" key="1">
    <source>
        <dbReference type="EMBL" id="TWB12275.1"/>
    </source>
</evidence>
<name>A0A560ESP6_9PROT</name>
<protein>
    <submittedName>
        <fullName evidence="1">Uncharacterized protein</fullName>
    </submittedName>
</protein>
<accession>A0A560ESP6</accession>
<reference evidence="1 2" key="1">
    <citation type="submission" date="2019-06" db="EMBL/GenBank/DDBJ databases">
        <title>Genomic Encyclopedia of Type Strains, Phase IV (KMG-V): Genome sequencing to study the core and pangenomes of soil and plant-associated prokaryotes.</title>
        <authorList>
            <person name="Whitman W."/>
        </authorList>
    </citation>
    <scope>NUCLEOTIDE SEQUENCE [LARGE SCALE GENOMIC DNA]</scope>
    <source>
        <strain evidence="1 2">BR 11880</strain>
    </source>
</reference>
<gene>
    <name evidence="1" type="ORF">FBZ89_12653</name>
</gene>
<comment type="caution">
    <text evidence="1">The sequence shown here is derived from an EMBL/GenBank/DDBJ whole genome shotgun (WGS) entry which is preliminary data.</text>
</comment>